<evidence type="ECO:0000313" key="2">
    <source>
        <dbReference type="EMBL" id="CEK55763.1"/>
    </source>
</evidence>
<feature type="compositionally biased region" description="Low complexity" evidence="1">
    <location>
        <begin position="109"/>
        <end position="131"/>
    </location>
</feature>
<name>A0A0B6YHQ1_9EUPU</name>
<proteinExistence type="predicted"/>
<evidence type="ECO:0000256" key="1">
    <source>
        <dbReference type="SAM" id="MobiDB-lite"/>
    </source>
</evidence>
<feature type="non-terminal residue" evidence="2">
    <location>
        <position position="163"/>
    </location>
</feature>
<feature type="non-terminal residue" evidence="2">
    <location>
        <position position="1"/>
    </location>
</feature>
<dbReference type="AlphaFoldDB" id="A0A0B6YHQ1"/>
<accession>A0A0B6YHQ1</accession>
<gene>
    <name evidence="2" type="primary">ORF25976</name>
</gene>
<protein>
    <submittedName>
        <fullName evidence="2">Uncharacterized protein</fullName>
    </submittedName>
</protein>
<sequence length="163" mass="17922">SDHPSLSSRNLEQKYSAQDFNMITSGRAGQENVISERIEPFSNLTENNSLSVTRSMSNTFSTKTDSDGTGMEHKPHKVILSQLSARKVSIIEFNPFAPQSEASKLEMTSVSASSPQRQSLSSPQLHPQSHSMIIPLQSTAYNTDKSEDKDAVFIDISKDRGSS</sequence>
<reference evidence="2" key="1">
    <citation type="submission" date="2014-12" db="EMBL/GenBank/DDBJ databases">
        <title>Insight into the proteome of Arion vulgaris.</title>
        <authorList>
            <person name="Aradska J."/>
            <person name="Bulat T."/>
            <person name="Smidak R."/>
            <person name="Sarate P."/>
            <person name="Gangsoo J."/>
            <person name="Sialana F."/>
            <person name="Bilban M."/>
            <person name="Lubec G."/>
        </authorList>
    </citation>
    <scope>NUCLEOTIDE SEQUENCE</scope>
    <source>
        <tissue evidence="2">Skin</tissue>
    </source>
</reference>
<feature type="compositionally biased region" description="Basic and acidic residues" evidence="1">
    <location>
        <begin position="144"/>
        <end position="163"/>
    </location>
</feature>
<organism evidence="2">
    <name type="scientific">Arion vulgaris</name>
    <dbReference type="NCBI Taxonomy" id="1028688"/>
    <lineage>
        <taxon>Eukaryota</taxon>
        <taxon>Metazoa</taxon>
        <taxon>Spiralia</taxon>
        <taxon>Lophotrochozoa</taxon>
        <taxon>Mollusca</taxon>
        <taxon>Gastropoda</taxon>
        <taxon>Heterobranchia</taxon>
        <taxon>Euthyneura</taxon>
        <taxon>Panpulmonata</taxon>
        <taxon>Eupulmonata</taxon>
        <taxon>Stylommatophora</taxon>
        <taxon>Helicina</taxon>
        <taxon>Arionoidea</taxon>
        <taxon>Arionidae</taxon>
        <taxon>Arion</taxon>
    </lineage>
</organism>
<feature type="region of interest" description="Disordered" evidence="1">
    <location>
        <begin position="102"/>
        <end position="163"/>
    </location>
</feature>
<dbReference type="EMBL" id="HACG01008898">
    <property type="protein sequence ID" value="CEK55763.1"/>
    <property type="molecule type" value="Transcribed_RNA"/>
</dbReference>